<name>A0ABQ2MZF5_9MICO</name>
<evidence type="ECO:0000313" key="3">
    <source>
        <dbReference type="EMBL" id="GGO61484.1"/>
    </source>
</evidence>
<sequence length="329" mass="34549">MPTLTDLAKDERSARMVLTIVGTPNDVPTGNLIARVGAVDTVAFIQNDAEIPGVDEVQAAVWREQARIRASAETIAYRLAEGEQYSFITPLDAEWPVQLGDLGSRSPYGLWAHGNIDQLAGGVRTMVTFDGVRAATGYGEEAARSMAGELAYAGYTVVSGGAYGIEGTAHRGALAAGGGTIAVLASGVDRTYPSGHADLFERIRQNGVVVSEHAPGVAPTRQRFLDRSRLLAAFSETTVIVEAGARSGSICTAVEARDLGRTVGAVPGPITSAASTGANLLLQQGRAQLVTNAADVRDLIEHGQFTRQLPYFGSPSASATRETPQQRSL</sequence>
<dbReference type="EMBL" id="BMMQ01000002">
    <property type="protein sequence ID" value="GGO61484.1"/>
    <property type="molecule type" value="Genomic_DNA"/>
</dbReference>
<evidence type="ECO:0000256" key="1">
    <source>
        <dbReference type="ARBA" id="ARBA00006525"/>
    </source>
</evidence>
<comment type="similarity">
    <text evidence="1">Belongs to the DprA/Smf family.</text>
</comment>
<dbReference type="Gene3D" id="3.40.50.450">
    <property type="match status" value="1"/>
</dbReference>
<gene>
    <name evidence="3" type="ORF">GCM10010910_09400</name>
</gene>
<protein>
    <recommendedName>
        <fullName evidence="2">Smf/DprA SLOG domain-containing protein</fullName>
    </recommendedName>
</protein>
<reference evidence="4" key="1">
    <citation type="journal article" date="2019" name="Int. J. Syst. Evol. Microbiol.">
        <title>The Global Catalogue of Microorganisms (GCM) 10K type strain sequencing project: providing services to taxonomists for standard genome sequencing and annotation.</title>
        <authorList>
            <consortium name="The Broad Institute Genomics Platform"/>
            <consortium name="The Broad Institute Genome Sequencing Center for Infectious Disease"/>
            <person name="Wu L."/>
            <person name="Ma J."/>
        </authorList>
    </citation>
    <scope>NUCLEOTIDE SEQUENCE [LARGE SCALE GENOMIC DNA]</scope>
    <source>
        <strain evidence="4">CGMCC 4.7181</strain>
    </source>
</reference>
<comment type="caution">
    <text evidence="3">The sequence shown here is derived from an EMBL/GenBank/DDBJ whole genome shotgun (WGS) entry which is preliminary data.</text>
</comment>
<dbReference type="Proteomes" id="UP000638043">
    <property type="component" value="Unassembled WGS sequence"/>
</dbReference>
<feature type="domain" description="Smf/DprA SLOG" evidence="2">
    <location>
        <begin position="87"/>
        <end position="298"/>
    </location>
</feature>
<evidence type="ECO:0000259" key="2">
    <source>
        <dbReference type="Pfam" id="PF02481"/>
    </source>
</evidence>
<evidence type="ECO:0000313" key="4">
    <source>
        <dbReference type="Proteomes" id="UP000638043"/>
    </source>
</evidence>
<organism evidence="3 4">
    <name type="scientific">Microbacterium nanhaiense</name>
    <dbReference type="NCBI Taxonomy" id="1301026"/>
    <lineage>
        <taxon>Bacteria</taxon>
        <taxon>Bacillati</taxon>
        <taxon>Actinomycetota</taxon>
        <taxon>Actinomycetes</taxon>
        <taxon>Micrococcales</taxon>
        <taxon>Microbacteriaceae</taxon>
        <taxon>Microbacterium</taxon>
    </lineage>
</organism>
<dbReference type="InterPro" id="IPR057666">
    <property type="entry name" value="DrpA_SLOG"/>
</dbReference>
<dbReference type="Pfam" id="PF02481">
    <property type="entry name" value="DNA_processg_A"/>
    <property type="match status" value="1"/>
</dbReference>
<dbReference type="InterPro" id="IPR003488">
    <property type="entry name" value="DprA"/>
</dbReference>
<proteinExistence type="inferred from homology"/>
<dbReference type="PANTHER" id="PTHR43022:SF1">
    <property type="entry name" value="PROTEIN SMF"/>
    <property type="match status" value="1"/>
</dbReference>
<keyword evidence="4" id="KW-1185">Reference proteome</keyword>
<dbReference type="PANTHER" id="PTHR43022">
    <property type="entry name" value="PROTEIN SMF"/>
    <property type="match status" value="1"/>
</dbReference>
<dbReference type="SUPFAM" id="SSF102405">
    <property type="entry name" value="MCP/YpsA-like"/>
    <property type="match status" value="1"/>
</dbReference>
<accession>A0ABQ2MZF5</accession>